<feature type="domain" description="NAD-dependent epimerase/dehydratase" evidence="2">
    <location>
        <begin position="3"/>
        <end position="232"/>
    </location>
</feature>
<dbReference type="Gene3D" id="3.40.50.720">
    <property type="entry name" value="NAD(P)-binding Rossmann-like Domain"/>
    <property type="match status" value="1"/>
</dbReference>
<protein>
    <submittedName>
        <fullName evidence="4">TIGR01777 family oxidoreductase</fullName>
    </submittedName>
</protein>
<evidence type="ECO:0000259" key="3">
    <source>
        <dbReference type="Pfam" id="PF08338"/>
    </source>
</evidence>
<dbReference type="SUPFAM" id="SSF51735">
    <property type="entry name" value="NAD(P)-binding Rossmann-fold domains"/>
    <property type="match status" value="1"/>
</dbReference>
<dbReference type="Proteomes" id="UP001595840">
    <property type="component" value="Unassembled WGS sequence"/>
</dbReference>
<dbReference type="InterPro" id="IPR010099">
    <property type="entry name" value="SDR39U1"/>
</dbReference>
<name>A0ABV8V2V9_9GAMM</name>
<evidence type="ECO:0000256" key="1">
    <source>
        <dbReference type="ARBA" id="ARBA00009353"/>
    </source>
</evidence>
<sequence>MHILITGATGFIGTQYILRHSHHRFTLLSRQPKKAQQTLAAYPKGTSKIRVIQNLAELPTLDGIDAILNLAGEAIADRRWTVKQKAEICNSRWQLTQQLVDLIKQSKLPPKVFLSGSAIGYYGDAGSEQMTENTKPAMVTAASPDFAQTLCQRWEDIALSAQDHCRVVLLRTGIVLGKEAGALAKMLTPFKLGLGGKIASGKQMMSWIHQRDAVNAIEFLLHQTTASGPFNITAPKPVTNEVFTQSLARALGKKALIPVPGALLKLLMGESASLLLASQQVYPEKLLQSGFRFEFTDLAPALKALISDKDV</sequence>
<gene>
    <name evidence="4" type="ORF">ACFOX3_07980</name>
</gene>
<comment type="similarity">
    <text evidence="1">Belongs to the NAD(P)-dependent epimerase/dehydratase family. SDR39U1 subfamily.</text>
</comment>
<keyword evidence="5" id="KW-1185">Reference proteome</keyword>
<accession>A0ABV8V2V9</accession>
<dbReference type="PANTHER" id="PTHR11092">
    <property type="entry name" value="SUGAR NUCLEOTIDE EPIMERASE RELATED"/>
    <property type="match status" value="1"/>
</dbReference>
<dbReference type="CDD" id="cd05242">
    <property type="entry name" value="SDR_a8"/>
    <property type="match status" value="1"/>
</dbReference>
<reference evidence="5" key="1">
    <citation type="journal article" date="2019" name="Int. J. Syst. Evol. Microbiol.">
        <title>The Global Catalogue of Microorganisms (GCM) 10K type strain sequencing project: providing services to taxonomists for standard genome sequencing and annotation.</title>
        <authorList>
            <consortium name="The Broad Institute Genomics Platform"/>
            <consortium name="The Broad Institute Genome Sequencing Center for Infectious Disease"/>
            <person name="Wu L."/>
            <person name="Ma J."/>
        </authorList>
    </citation>
    <scope>NUCLEOTIDE SEQUENCE [LARGE SCALE GENOMIC DNA]</scope>
    <source>
        <strain evidence="5">CECT 8570</strain>
    </source>
</reference>
<dbReference type="NCBIfam" id="TIGR01777">
    <property type="entry name" value="yfcH"/>
    <property type="match status" value="1"/>
</dbReference>
<dbReference type="InterPro" id="IPR036291">
    <property type="entry name" value="NAD(P)-bd_dom_sf"/>
</dbReference>
<organism evidence="4 5">
    <name type="scientific">Simiduia curdlanivorans</name>
    <dbReference type="NCBI Taxonomy" id="1492769"/>
    <lineage>
        <taxon>Bacteria</taxon>
        <taxon>Pseudomonadati</taxon>
        <taxon>Pseudomonadota</taxon>
        <taxon>Gammaproteobacteria</taxon>
        <taxon>Cellvibrionales</taxon>
        <taxon>Cellvibrionaceae</taxon>
        <taxon>Simiduia</taxon>
    </lineage>
</organism>
<comment type="caution">
    <text evidence="4">The sequence shown here is derived from an EMBL/GenBank/DDBJ whole genome shotgun (WGS) entry which is preliminary data.</text>
</comment>
<dbReference type="EMBL" id="JBHSCX010000005">
    <property type="protein sequence ID" value="MFC4362236.1"/>
    <property type="molecule type" value="Genomic_DNA"/>
</dbReference>
<feature type="domain" description="DUF1731" evidence="3">
    <location>
        <begin position="259"/>
        <end position="305"/>
    </location>
</feature>
<proteinExistence type="inferred from homology"/>
<evidence type="ECO:0000313" key="4">
    <source>
        <dbReference type="EMBL" id="MFC4362236.1"/>
    </source>
</evidence>
<evidence type="ECO:0000259" key="2">
    <source>
        <dbReference type="Pfam" id="PF01370"/>
    </source>
</evidence>
<dbReference type="PANTHER" id="PTHR11092:SF0">
    <property type="entry name" value="EPIMERASE FAMILY PROTEIN SDR39U1"/>
    <property type="match status" value="1"/>
</dbReference>
<dbReference type="InterPro" id="IPR001509">
    <property type="entry name" value="Epimerase_deHydtase"/>
</dbReference>
<dbReference type="RefSeq" id="WP_290265543.1">
    <property type="nucleotide sequence ID" value="NZ_JAUFQG010000006.1"/>
</dbReference>
<dbReference type="Pfam" id="PF08338">
    <property type="entry name" value="DUF1731"/>
    <property type="match status" value="1"/>
</dbReference>
<dbReference type="Pfam" id="PF01370">
    <property type="entry name" value="Epimerase"/>
    <property type="match status" value="1"/>
</dbReference>
<evidence type="ECO:0000313" key="5">
    <source>
        <dbReference type="Proteomes" id="UP001595840"/>
    </source>
</evidence>
<dbReference type="InterPro" id="IPR013549">
    <property type="entry name" value="DUF1731"/>
</dbReference>